<evidence type="ECO:0000313" key="2">
    <source>
        <dbReference type="EMBL" id="GMR37728.1"/>
    </source>
</evidence>
<reference evidence="3" key="1">
    <citation type="submission" date="2022-10" db="EMBL/GenBank/DDBJ databases">
        <title>Genome assembly of Pristionchus species.</title>
        <authorList>
            <person name="Yoshida K."/>
            <person name="Sommer R.J."/>
        </authorList>
    </citation>
    <scope>NUCLEOTIDE SEQUENCE [LARGE SCALE GENOMIC DNA]</scope>
    <source>
        <strain evidence="3">RS5460</strain>
    </source>
</reference>
<gene>
    <name evidence="2" type="ORF">PMAYCL1PPCAC_07923</name>
</gene>
<proteinExistence type="predicted"/>
<comment type="caution">
    <text evidence="2">The sequence shown here is derived from an EMBL/GenBank/DDBJ whole genome shotgun (WGS) entry which is preliminary data.</text>
</comment>
<evidence type="ECO:0000313" key="3">
    <source>
        <dbReference type="Proteomes" id="UP001328107"/>
    </source>
</evidence>
<feature type="non-terminal residue" evidence="2">
    <location>
        <position position="1"/>
    </location>
</feature>
<sequence>IVSSSEDIDRRSRTLSKRIVSKQVAVWEEGIPPLQSVPRKESQRRLAWSRPQNPAASAAPTTLAATVLRRLPQRTDRSPLLPHCDHWGIPLHPC</sequence>
<feature type="region of interest" description="Disordered" evidence="1">
    <location>
        <begin position="38"/>
        <end position="61"/>
    </location>
</feature>
<organism evidence="2 3">
    <name type="scientific">Pristionchus mayeri</name>
    <dbReference type="NCBI Taxonomy" id="1317129"/>
    <lineage>
        <taxon>Eukaryota</taxon>
        <taxon>Metazoa</taxon>
        <taxon>Ecdysozoa</taxon>
        <taxon>Nematoda</taxon>
        <taxon>Chromadorea</taxon>
        <taxon>Rhabditida</taxon>
        <taxon>Rhabditina</taxon>
        <taxon>Diplogasteromorpha</taxon>
        <taxon>Diplogasteroidea</taxon>
        <taxon>Neodiplogasteridae</taxon>
        <taxon>Pristionchus</taxon>
    </lineage>
</organism>
<keyword evidence="3" id="KW-1185">Reference proteome</keyword>
<dbReference type="AlphaFoldDB" id="A0AAN5C552"/>
<dbReference type="EMBL" id="BTRK01000002">
    <property type="protein sequence ID" value="GMR37728.1"/>
    <property type="molecule type" value="Genomic_DNA"/>
</dbReference>
<name>A0AAN5C552_9BILA</name>
<accession>A0AAN5C552</accession>
<evidence type="ECO:0000256" key="1">
    <source>
        <dbReference type="SAM" id="MobiDB-lite"/>
    </source>
</evidence>
<dbReference type="Proteomes" id="UP001328107">
    <property type="component" value="Unassembled WGS sequence"/>
</dbReference>
<protein>
    <submittedName>
        <fullName evidence="2">Uncharacterized protein</fullName>
    </submittedName>
</protein>
<feature type="non-terminal residue" evidence="2">
    <location>
        <position position="94"/>
    </location>
</feature>